<keyword evidence="1" id="KW-0472">Membrane</keyword>
<accession>A0ABD5PUP7</accession>
<keyword evidence="3" id="KW-1185">Reference proteome</keyword>
<keyword evidence="1" id="KW-1133">Transmembrane helix</keyword>
<sequence length="154" mass="16597">MYSKHHAAVSFVVALLVAYALPPVSIAGVSLPIALVVAYGTAVGVLVDLDHFLIARLKTGTWDAVRFCCSNPAAAVADQRRIFDRGDVGVLSRLLSHLVIAGVFVPLLSVVSVPLAVLTAAVLYVHFVSDLAWDIWRLDRYADVSADELVRAMR</sequence>
<name>A0ABD5PUP7_9EURY</name>
<dbReference type="RefSeq" id="WP_250138555.1">
    <property type="nucleotide sequence ID" value="NZ_JALIQP010000001.1"/>
</dbReference>
<protein>
    <submittedName>
        <fullName evidence="2">Uncharacterized protein</fullName>
    </submittedName>
</protein>
<evidence type="ECO:0000313" key="3">
    <source>
        <dbReference type="Proteomes" id="UP001595898"/>
    </source>
</evidence>
<proteinExistence type="predicted"/>
<dbReference type="EMBL" id="JBHSFA010000009">
    <property type="protein sequence ID" value="MFC4543674.1"/>
    <property type="molecule type" value="Genomic_DNA"/>
</dbReference>
<evidence type="ECO:0000256" key="1">
    <source>
        <dbReference type="SAM" id="Phobius"/>
    </source>
</evidence>
<gene>
    <name evidence="2" type="ORF">ACFO5R_17240</name>
</gene>
<keyword evidence="1" id="KW-0812">Transmembrane</keyword>
<reference evidence="2 3" key="1">
    <citation type="journal article" date="2019" name="Int. J. Syst. Evol. Microbiol.">
        <title>The Global Catalogue of Microorganisms (GCM) 10K type strain sequencing project: providing services to taxonomists for standard genome sequencing and annotation.</title>
        <authorList>
            <consortium name="The Broad Institute Genomics Platform"/>
            <consortium name="The Broad Institute Genome Sequencing Center for Infectious Disease"/>
            <person name="Wu L."/>
            <person name="Ma J."/>
        </authorList>
    </citation>
    <scope>NUCLEOTIDE SEQUENCE [LARGE SCALE GENOMIC DNA]</scope>
    <source>
        <strain evidence="2 3">WLHS5</strain>
    </source>
</reference>
<organism evidence="2 3">
    <name type="scientific">Halosolutus amylolyticus</name>
    <dbReference type="NCBI Taxonomy" id="2932267"/>
    <lineage>
        <taxon>Archaea</taxon>
        <taxon>Methanobacteriati</taxon>
        <taxon>Methanobacteriota</taxon>
        <taxon>Stenosarchaea group</taxon>
        <taxon>Halobacteria</taxon>
        <taxon>Halobacteriales</taxon>
        <taxon>Natrialbaceae</taxon>
        <taxon>Halosolutus</taxon>
    </lineage>
</organism>
<dbReference type="Proteomes" id="UP001595898">
    <property type="component" value="Unassembled WGS sequence"/>
</dbReference>
<dbReference type="AlphaFoldDB" id="A0ABD5PUP7"/>
<evidence type="ECO:0000313" key="2">
    <source>
        <dbReference type="EMBL" id="MFC4543674.1"/>
    </source>
</evidence>
<feature type="transmembrane region" description="Helical" evidence="1">
    <location>
        <begin position="30"/>
        <end position="49"/>
    </location>
</feature>
<comment type="caution">
    <text evidence="2">The sequence shown here is derived from an EMBL/GenBank/DDBJ whole genome shotgun (WGS) entry which is preliminary data.</text>
</comment>